<sequence length="172" mass="18294">MGDPKVSHAALRGRRDNPARESLVALSTHDQAVLSKISIIKGRFPMKKSVVSTSAAPTAIGPYSQAITADSFVFASGQIPLVPETGTLAGEDITSQTHQALKNLKAVLEAAGSSLAQVVKTTVFIADMAQFAEVNRLYAEYFTDKAPARSCVEVNKLPKGSLLEIEAIALKR</sequence>
<dbReference type="NCBIfam" id="TIGR00004">
    <property type="entry name" value="Rid family detoxifying hydrolase"/>
    <property type="match status" value="1"/>
</dbReference>
<accession>A0ABM9ZTZ5</accession>
<dbReference type="PANTHER" id="PTHR11803:SF58">
    <property type="entry name" value="PROTEIN HMF1-RELATED"/>
    <property type="match status" value="1"/>
</dbReference>
<proteinExistence type="inferred from homology"/>
<dbReference type="Pfam" id="PF01042">
    <property type="entry name" value="Ribonuc_L-PSP"/>
    <property type="match status" value="1"/>
</dbReference>
<dbReference type="InterPro" id="IPR006175">
    <property type="entry name" value="YjgF/YER057c/UK114"/>
</dbReference>
<protein>
    <submittedName>
        <fullName evidence="2">Endoribonuclease L-PSP</fullName>
    </submittedName>
</protein>
<comment type="similarity">
    <text evidence="1">Belongs to the RutC family.</text>
</comment>
<dbReference type="Gene3D" id="3.30.1330.40">
    <property type="entry name" value="RutC-like"/>
    <property type="match status" value="1"/>
</dbReference>
<evidence type="ECO:0000313" key="2">
    <source>
        <dbReference type="EMBL" id="EFB90380.1"/>
    </source>
</evidence>
<dbReference type="InterPro" id="IPR006056">
    <property type="entry name" value="RidA"/>
</dbReference>
<evidence type="ECO:0000256" key="1">
    <source>
        <dbReference type="ARBA" id="ARBA00010552"/>
    </source>
</evidence>
<reference evidence="2 3" key="1">
    <citation type="submission" date="2009-12" db="EMBL/GenBank/DDBJ databases">
        <authorList>
            <person name="Shrivastava S."/>
            <person name="Madupu R."/>
            <person name="Durkin A.S."/>
            <person name="Torralba M."/>
            <person name="Methe B."/>
            <person name="Sutton G.G."/>
            <person name="Strausberg R.L."/>
            <person name="Nelson K.E."/>
        </authorList>
    </citation>
    <scope>NUCLEOTIDE SEQUENCE [LARGE SCALE GENOMIC DNA]</scope>
    <source>
        <strain evidence="2 3">W5455</strain>
    </source>
</reference>
<organism evidence="2 3">
    <name type="scientific">Pyramidobacter piscolens W5455</name>
    <dbReference type="NCBI Taxonomy" id="352165"/>
    <lineage>
        <taxon>Bacteria</taxon>
        <taxon>Thermotogati</taxon>
        <taxon>Synergistota</taxon>
        <taxon>Synergistia</taxon>
        <taxon>Synergistales</taxon>
        <taxon>Dethiosulfovibrionaceae</taxon>
        <taxon>Pyramidobacter</taxon>
    </lineage>
</organism>
<dbReference type="Proteomes" id="UP000006462">
    <property type="component" value="Unassembled WGS sequence"/>
</dbReference>
<evidence type="ECO:0000313" key="3">
    <source>
        <dbReference type="Proteomes" id="UP000006462"/>
    </source>
</evidence>
<dbReference type="CDD" id="cd00448">
    <property type="entry name" value="YjgF_YER057c_UK114_family"/>
    <property type="match status" value="1"/>
</dbReference>
<keyword evidence="3" id="KW-1185">Reference proteome</keyword>
<gene>
    <name evidence="2" type="ORF">HMPREF7215_2270</name>
</gene>
<comment type="caution">
    <text evidence="2">The sequence shown here is derived from an EMBL/GenBank/DDBJ whole genome shotgun (WGS) entry which is preliminary data.</text>
</comment>
<dbReference type="EMBL" id="ADFP01000084">
    <property type="protein sequence ID" value="EFB90380.1"/>
    <property type="molecule type" value="Genomic_DNA"/>
</dbReference>
<dbReference type="InterPro" id="IPR035959">
    <property type="entry name" value="RutC-like_sf"/>
</dbReference>
<dbReference type="SUPFAM" id="SSF55298">
    <property type="entry name" value="YjgF-like"/>
    <property type="match status" value="1"/>
</dbReference>
<dbReference type="PANTHER" id="PTHR11803">
    <property type="entry name" value="2-IMINOBUTANOATE/2-IMINOPROPANOATE DEAMINASE RIDA"/>
    <property type="match status" value="1"/>
</dbReference>
<name>A0ABM9ZTZ5_9BACT</name>